<proteinExistence type="predicted"/>
<dbReference type="HOGENOM" id="CLU_184590_0_0_3"/>
<dbReference type="eggNOG" id="COG1598">
    <property type="taxonomic scope" value="Bacteria"/>
</dbReference>
<dbReference type="STRING" id="551115.Aazo_3799"/>
<reference evidence="1 2" key="1">
    <citation type="journal article" date="2010" name="PLoS ONE">
        <title>Genome erosion in a nitrogen-fixing vertically transmitted endosymbiotic multicellular cyanobacterium.</title>
        <authorList>
            <person name="Ran L."/>
            <person name="Larsson J."/>
            <person name="Vigil-Stenman T."/>
            <person name="Nylander J.A."/>
            <person name="Ininbergs K."/>
            <person name="Zheng W.W."/>
            <person name="Lapidus A."/>
            <person name="Lowry S."/>
            <person name="Haselkorn R."/>
            <person name="Bergman B."/>
        </authorList>
    </citation>
    <scope>NUCLEOTIDE SEQUENCE [LARGE SCALE GENOMIC DNA]</scope>
    <source>
        <strain evidence="1 2">0708</strain>
    </source>
</reference>
<dbReference type="KEGG" id="naz:Aazo_3799"/>
<organism evidence="1 2">
    <name type="scientific">Nostoc azollae (strain 0708)</name>
    <name type="common">Anabaena azollae (strain 0708)</name>
    <dbReference type="NCBI Taxonomy" id="551115"/>
    <lineage>
        <taxon>Bacteria</taxon>
        <taxon>Bacillati</taxon>
        <taxon>Cyanobacteriota</taxon>
        <taxon>Cyanophyceae</taxon>
        <taxon>Nostocales</taxon>
        <taxon>Nostocaceae</taxon>
        <taxon>Trichormus</taxon>
    </lineage>
</organism>
<evidence type="ECO:0000313" key="2">
    <source>
        <dbReference type="Proteomes" id="UP000001511"/>
    </source>
</evidence>
<accession>D7E4B1</accession>
<name>D7E4B1_NOSA0</name>
<dbReference type="Proteomes" id="UP000001511">
    <property type="component" value="Chromosome"/>
</dbReference>
<evidence type="ECO:0008006" key="3">
    <source>
        <dbReference type="Google" id="ProtNLM"/>
    </source>
</evidence>
<protein>
    <recommendedName>
        <fullName evidence="3">2-oxoisovalerate dehydrogenase, E1 component beta subunit</fullName>
    </recommendedName>
</protein>
<keyword evidence="2" id="KW-1185">Reference proteome</keyword>
<dbReference type="AlphaFoldDB" id="D7E4B1"/>
<gene>
    <name evidence="1" type="ordered locus">Aazo_3799</name>
</gene>
<dbReference type="RefSeq" id="WP_013192342.1">
    <property type="nucleotide sequence ID" value="NC_014248.1"/>
</dbReference>
<dbReference type="EMBL" id="CP002059">
    <property type="protein sequence ID" value="ADI65329.1"/>
    <property type="molecule type" value="Genomic_DNA"/>
</dbReference>
<dbReference type="OrthoDB" id="9805307at2"/>
<sequence length="68" mass="7688">MIEIVFLVEDDPDGGYTASALGQSISTQADDIETVRVMIRDAVHCHFPDEEQSPKIIRYSEMIYKVNV</sequence>
<evidence type="ECO:0000313" key="1">
    <source>
        <dbReference type="EMBL" id="ADI65329.1"/>
    </source>
</evidence>
<dbReference type="Gene3D" id="3.30.160.250">
    <property type="match status" value="1"/>
</dbReference>